<evidence type="ECO:0000313" key="1">
    <source>
        <dbReference type="EMBL" id="MFD1431577.1"/>
    </source>
</evidence>
<dbReference type="RefSeq" id="WP_125696889.1">
    <property type="nucleotide sequence ID" value="NZ_JBHTOG010000011.1"/>
</dbReference>
<proteinExistence type="predicted"/>
<sequence length="69" mass="7754">MATHLPPGLQDMATLAAAHALRELSTDQLPEEMKPSVPDRIAETLTRQMAAVFQRDLETQLEARERQAR</sequence>
<evidence type="ECO:0000313" key="2">
    <source>
        <dbReference type="Proteomes" id="UP001597192"/>
    </source>
</evidence>
<organism evidence="1 2">
    <name type="scientific">Lacticaseibacillus yichunensis</name>
    <dbReference type="NCBI Taxonomy" id="2486015"/>
    <lineage>
        <taxon>Bacteria</taxon>
        <taxon>Bacillati</taxon>
        <taxon>Bacillota</taxon>
        <taxon>Bacilli</taxon>
        <taxon>Lactobacillales</taxon>
        <taxon>Lactobacillaceae</taxon>
        <taxon>Lacticaseibacillus</taxon>
    </lineage>
</organism>
<keyword evidence="2" id="KW-1185">Reference proteome</keyword>
<protein>
    <submittedName>
        <fullName evidence="1">Uncharacterized protein</fullName>
    </submittedName>
</protein>
<dbReference type="Proteomes" id="UP001597192">
    <property type="component" value="Unassembled WGS sequence"/>
</dbReference>
<accession>A0ABW4CLM6</accession>
<name>A0ABW4CLM6_9LACO</name>
<dbReference type="EMBL" id="JBHTOG010000011">
    <property type="protein sequence ID" value="MFD1431577.1"/>
    <property type="molecule type" value="Genomic_DNA"/>
</dbReference>
<comment type="caution">
    <text evidence="1">The sequence shown here is derived from an EMBL/GenBank/DDBJ whole genome shotgun (WGS) entry which is preliminary data.</text>
</comment>
<gene>
    <name evidence="1" type="ORF">ACFQ47_02600</name>
</gene>
<reference evidence="2" key="1">
    <citation type="journal article" date="2019" name="Int. J. Syst. Evol. Microbiol.">
        <title>The Global Catalogue of Microorganisms (GCM) 10K type strain sequencing project: providing services to taxonomists for standard genome sequencing and annotation.</title>
        <authorList>
            <consortium name="The Broad Institute Genomics Platform"/>
            <consortium name="The Broad Institute Genome Sequencing Center for Infectious Disease"/>
            <person name="Wu L."/>
            <person name="Ma J."/>
        </authorList>
    </citation>
    <scope>NUCLEOTIDE SEQUENCE [LARGE SCALE GENOMIC DNA]</scope>
    <source>
        <strain evidence="2">CCM 8947</strain>
    </source>
</reference>